<comment type="caution">
    <text evidence="9">The sequence shown here is derived from an EMBL/GenBank/DDBJ whole genome shotgun (WGS) entry which is preliminary data.</text>
</comment>
<dbReference type="SUPFAM" id="SSF51064">
    <property type="entry name" value="Head domain of nucleotide exchange factor GrpE"/>
    <property type="match status" value="1"/>
</dbReference>
<dbReference type="NCBIfam" id="NF010739">
    <property type="entry name" value="PRK14141.1"/>
    <property type="match status" value="1"/>
</dbReference>
<comment type="function">
    <text evidence="4 5">Participates actively in the response to hyperosmotic and heat shock by preventing the aggregation of stress-denatured proteins, in association with DnaK and GrpE. It is the nucleotide exchange factor for DnaK and may function as a thermosensor. Unfolded proteins bind initially to DnaJ; upon interaction with the DnaJ-bound protein, DnaK hydrolyzes its bound ATP, resulting in the formation of a stable complex. GrpE releases ADP from DnaK; ATP binding to DnaK triggers the release of the substrate protein, thus completing the reaction cycle. Several rounds of ATP-dependent interactions between DnaJ, DnaK and GrpE are required for fully efficient folding.</text>
</comment>
<organism evidence="9 10">
    <name type="scientific">Methylosinus sporium</name>
    <dbReference type="NCBI Taxonomy" id="428"/>
    <lineage>
        <taxon>Bacteria</taxon>
        <taxon>Pseudomonadati</taxon>
        <taxon>Pseudomonadota</taxon>
        <taxon>Alphaproteobacteria</taxon>
        <taxon>Hyphomicrobiales</taxon>
        <taxon>Methylocystaceae</taxon>
        <taxon>Methylosinus</taxon>
    </lineage>
</organism>
<sequence>MEEIMSDDKKKDTQEEARARQAQASDDASALAQPGAESDIAEPEPFTELENLHAEVAGLKDKLLRTLADMENMRRRTEKEIADAKTYGVANFAREMLTFADNLRRAVDSVPEQSREGLEQNIRTLIEGVELTERDFVSRLARFGVKKIEAQGQRFDPNQHEALFEIPDESVPNGTVAQVVEPGYTIGERVLRPAKVGVARGGPKA</sequence>
<dbReference type="SUPFAM" id="SSF58014">
    <property type="entry name" value="Coiled-coil domain of nucleotide exchange factor GrpE"/>
    <property type="match status" value="1"/>
</dbReference>
<evidence type="ECO:0000256" key="5">
    <source>
        <dbReference type="RuleBase" id="RU000639"/>
    </source>
</evidence>
<feature type="compositionally biased region" description="Low complexity" evidence="8">
    <location>
        <begin position="20"/>
        <end position="33"/>
    </location>
</feature>
<dbReference type="InterPro" id="IPR009012">
    <property type="entry name" value="GrpE_head"/>
</dbReference>
<dbReference type="GO" id="GO:0051082">
    <property type="term" value="F:unfolded protein binding"/>
    <property type="evidence" value="ECO:0007669"/>
    <property type="project" value="TreeGrafter"/>
</dbReference>
<feature type="region of interest" description="Disordered" evidence="8">
    <location>
        <begin position="1"/>
        <end position="46"/>
    </location>
</feature>
<keyword evidence="7" id="KW-0175">Coiled coil</keyword>
<dbReference type="AlphaFoldDB" id="A0A2U1SM48"/>
<dbReference type="GO" id="GO:0042803">
    <property type="term" value="F:protein homodimerization activity"/>
    <property type="evidence" value="ECO:0007669"/>
    <property type="project" value="InterPro"/>
</dbReference>
<dbReference type="GO" id="GO:0000774">
    <property type="term" value="F:adenyl-nucleotide exchange factor activity"/>
    <property type="evidence" value="ECO:0007669"/>
    <property type="project" value="InterPro"/>
</dbReference>
<dbReference type="Proteomes" id="UP000245137">
    <property type="component" value="Unassembled WGS sequence"/>
</dbReference>
<accession>A0A2U1SM48</accession>
<name>A0A2U1SM48_METSR</name>
<gene>
    <name evidence="4" type="primary">grpE</name>
    <name evidence="9" type="ORF">C5689_16905</name>
</gene>
<evidence type="ECO:0000313" key="9">
    <source>
        <dbReference type="EMBL" id="PWB92692.1"/>
    </source>
</evidence>
<dbReference type="FunFam" id="2.30.22.10:FF:000002">
    <property type="entry name" value="GrpE protein homolog"/>
    <property type="match status" value="1"/>
</dbReference>
<dbReference type="InterPro" id="IPR000740">
    <property type="entry name" value="GrpE"/>
</dbReference>
<keyword evidence="4" id="KW-0963">Cytoplasm</keyword>
<proteinExistence type="inferred from homology"/>
<dbReference type="Pfam" id="PF01025">
    <property type="entry name" value="GrpE"/>
    <property type="match status" value="1"/>
</dbReference>
<dbReference type="Gene3D" id="2.30.22.10">
    <property type="entry name" value="Head domain of nucleotide exchange factor GrpE"/>
    <property type="match status" value="1"/>
</dbReference>
<dbReference type="HAMAP" id="MF_01151">
    <property type="entry name" value="GrpE"/>
    <property type="match status" value="1"/>
</dbReference>
<keyword evidence="3 4" id="KW-0143">Chaperone</keyword>
<comment type="subunit">
    <text evidence="4">Homodimer.</text>
</comment>
<dbReference type="CDD" id="cd00446">
    <property type="entry name" value="GrpE"/>
    <property type="match status" value="1"/>
</dbReference>
<dbReference type="PANTHER" id="PTHR21237:SF23">
    <property type="entry name" value="GRPE PROTEIN HOMOLOG, MITOCHONDRIAL"/>
    <property type="match status" value="1"/>
</dbReference>
<keyword evidence="10" id="KW-1185">Reference proteome</keyword>
<evidence type="ECO:0000256" key="2">
    <source>
        <dbReference type="ARBA" id="ARBA00023016"/>
    </source>
</evidence>
<comment type="similarity">
    <text evidence="1 4 6">Belongs to the GrpE family.</text>
</comment>
<evidence type="ECO:0000256" key="4">
    <source>
        <dbReference type="HAMAP-Rule" id="MF_01151"/>
    </source>
</evidence>
<dbReference type="OrthoDB" id="9789811at2"/>
<dbReference type="GO" id="GO:0051087">
    <property type="term" value="F:protein-folding chaperone binding"/>
    <property type="evidence" value="ECO:0007669"/>
    <property type="project" value="InterPro"/>
</dbReference>
<feature type="compositionally biased region" description="Basic and acidic residues" evidence="8">
    <location>
        <begin position="1"/>
        <end position="19"/>
    </location>
</feature>
<dbReference type="PRINTS" id="PR00773">
    <property type="entry name" value="GRPEPROTEIN"/>
</dbReference>
<evidence type="ECO:0000256" key="8">
    <source>
        <dbReference type="SAM" id="MobiDB-lite"/>
    </source>
</evidence>
<keyword evidence="2 4" id="KW-0346">Stress response</keyword>
<dbReference type="PANTHER" id="PTHR21237">
    <property type="entry name" value="GRPE PROTEIN"/>
    <property type="match status" value="1"/>
</dbReference>
<evidence type="ECO:0000256" key="7">
    <source>
        <dbReference type="SAM" id="Coils"/>
    </source>
</evidence>
<evidence type="ECO:0000256" key="6">
    <source>
        <dbReference type="RuleBase" id="RU004478"/>
    </source>
</evidence>
<dbReference type="PROSITE" id="PS01071">
    <property type="entry name" value="GRPE"/>
    <property type="match status" value="1"/>
</dbReference>
<evidence type="ECO:0000256" key="1">
    <source>
        <dbReference type="ARBA" id="ARBA00009054"/>
    </source>
</evidence>
<dbReference type="InterPro" id="IPR013805">
    <property type="entry name" value="GrpE_CC"/>
</dbReference>
<evidence type="ECO:0000256" key="3">
    <source>
        <dbReference type="ARBA" id="ARBA00023186"/>
    </source>
</evidence>
<feature type="coiled-coil region" evidence="7">
    <location>
        <begin position="56"/>
        <end position="87"/>
    </location>
</feature>
<protein>
    <recommendedName>
        <fullName evidence="4 5">Protein GrpE</fullName>
    </recommendedName>
    <alternativeName>
        <fullName evidence="4">HSP-70 cofactor</fullName>
    </alternativeName>
</protein>
<dbReference type="EMBL" id="PUIV01000039">
    <property type="protein sequence ID" value="PWB92692.1"/>
    <property type="molecule type" value="Genomic_DNA"/>
</dbReference>
<comment type="subcellular location">
    <subcellularLocation>
        <location evidence="4">Cytoplasm</location>
    </subcellularLocation>
</comment>
<dbReference type="GO" id="GO:0005737">
    <property type="term" value="C:cytoplasm"/>
    <property type="evidence" value="ECO:0007669"/>
    <property type="project" value="UniProtKB-SubCell"/>
</dbReference>
<evidence type="ECO:0000313" key="10">
    <source>
        <dbReference type="Proteomes" id="UP000245137"/>
    </source>
</evidence>
<dbReference type="GO" id="GO:0006457">
    <property type="term" value="P:protein folding"/>
    <property type="evidence" value="ECO:0007669"/>
    <property type="project" value="InterPro"/>
</dbReference>
<dbReference type="Gene3D" id="3.90.20.20">
    <property type="match status" value="1"/>
</dbReference>
<reference evidence="9 10" key="1">
    <citation type="journal article" date="2018" name="Appl. Microbiol. Biotechnol.">
        <title>Co-cultivation of the strictly anaerobic methanogen Methanosarcina barkeri with aerobic methanotrophs in an oxygen-limited membrane bioreactor.</title>
        <authorList>
            <person name="In 't Zandt M.H."/>
            <person name="van den Bosch T.J.M."/>
            <person name="Rijkers R."/>
            <person name="van Kessel M.A.H.J."/>
            <person name="Jetten M.S.M."/>
            <person name="Welte C.U."/>
        </authorList>
    </citation>
    <scope>NUCLEOTIDE SEQUENCE [LARGE SCALE GENOMIC DNA]</scope>
    <source>
        <strain evidence="9 10">DSM 17706</strain>
    </source>
</reference>